<dbReference type="Gene3D" id="3.40.50.300">
    <property type="entry name" value="P-loop containing nucleotide triphosphate hydrolases"/>
    <property type="match status" value="1"/>
</dbReference>
<dbReference type="Pfam" id="PF00005">
    <property type="entry name" value="ABC_tran"/>
    <property type="match status" value="1"/>
</dbReference>
<sequence length="306" mass="33480">MQPAIEIRDLEKTYSDGKRALKGVSFDVPRGQIFGLLGPNGAGKSTLINILAGLVNKTGGTARIWGFDIDADRRNAKRAIGIVPQEILFDAFFTPFEALEIQAGLYAVPKAERRSMEILRALRLEDKAHAYARTLSGGMKRRLLIGKALVHNPPILILDEPTAGVDIELRQQLWSYVRQLHAAGTTVVLTTHYLEEAEQLCDRIAIINNGEVVANDETHALLASAQEKCLIVTVDRDLDSPPAGLPAEKVEMKGTRQLILTYNRSVLTAGELLQAISATGLGVVDVSTREADLEDIFLHLTQQRAA</sequence>
<dbReference type="GO" id="GO:0016887">
    <property type="term" value="F:ATP hydrolysis activity"/>
    <property type="evidence" value="ECO:0007669"/>
    <property type="project" value="InterPro"/>
</dbReference>
<evidence type="ECO:0000256" key="1">
    <source>
        <dbReference type="ARBA" id="ARBA00022448"/>
    </source>
</evidence>
<dbReference type="PANTHER" id="PTHR42711">
    <property type="entry name" value="ABC TRANSPORTER ATP-BINDING PROTEIN"/>
    <property type="match status" value="1"/>
</dbReference>
<evidence type="ECO:0000313" key="7">
    <source>
        <dbReference type="Proteomes" id="UP000275727"/>
    </source>
</evidence>
<accession>A0AAD1D4U6</accession>
<keyword evidence="1" id="KW-0813">Transport</keyword>
<feature type="domain" description="ABC transporter" evidence="4">
    <location>
        <begin position="5"/>
        <end position="234"/>
    </location>
</feature>
<keyword evidence="8" id="KW-1185">Reference proteome</keyword>
<dbReference type="SUPFAM" id="SSF52540">
    <property type="entry name" value="P-loop containing nucleoside triphosphate hydrolases"/>
    <property type="match status" value="1"/>
</dbReference>
<dbReference type="EMBL" id="RBWX01000012">
    <property type="protein sequence ID" value="RKS84988.1"/>
    <property type="molecule type" value="Genomic_DNA"/>
</dbReference>
<evidence type="ECO:0000313" key="8">
    <source>
        <dbReference type="Proteomes" id="UP000276029"/>
    </source>
</evidence>
<evidence type="ECO:0000256" key="2">
    <source>
        <dbReference type="ARBA" id="ARBA00022741"/>
    </source>
</evidence>
<dbReference type="PROSITE" id="PS50893">
    <property type="entry name" value="ABC_TRANSPORTER_2"/>
    <property type="match status" value="1"/>
</dbReference>
<dbReference type="Proteomes" id="UP000275727">
    <property type="component" value="Chromosome"/>
</dbReference>
<dbReference type="RefSeq" id="WP_121053521.1">
    <property type="nucleotide sequence ID" value="NZ_AP018711.1"/>
</dbReference>
<dbReference type="EMBL" id="AP018711">
    <property type="protein sequence ID" value="BBE33354.1"/>
    <property type="molecule type" value="Genomic_DNA"/>
</dbReference>
<evidence type="ECO:0000259" key="4">
    <source>
        <dbReference type="PROSITE" id="PS50893"/>
    </source>
</evidence>
<reference evidence="6 8" key="2">
    <citation type="submission" date="2018-10" db="EMBL/GenBank/DDBJ databases">
        <title>Genomic Encyclopedia of Type Strains, Phase IV (KMG-IV): sequencing the most valuable type-strain genomes for metagenomic binning, comparative biology and taxonomic classification.</title>
        <authorList>
            <person name="Goeker M."/>
        </authorList>
    </citation>
    <scope>NUCLEOTIDE SEQUENCE [LARGE SCALE GENOMIC DNA]</scope>
    <source>
        <strain evidence="6 8">DSM 19791</strain>
    </source>
</reference>
<gene>
    <name evidence="6" type="ORF">DFR51_3588</name>
    <name evidence="5" type="ORF">SmB9_10120</name>
</gene>
<keyword evidence="2" id="KW-0547">Nucleotide-binding</keyword>
<dbReference type="PROSITE" id="PS00211">
    <property type="entry name" value="ABC_TRANSPORTER_1"/>
    <property type="match status" value="1"/>
</dbReference>
<evidence type="ECO:0000256" key="3">
    <source>
        <dbReference type="ARBA" id="ARBA00022840"/>
    </source>
</evidence>
<dbReference type="GO" id="GO:0005524">
    <property type="term" value="F:ATP binding"/>
    <property type="evidence" value="ECO:0007669"/>
    <property type="project" value="UniProtKB-KW"/>
</dbReference>
<dbReference type="PANTHER" id="PTHR42711:SF15">
    <property type="entry name" value="ABC-TYPE MULTIDRUG TRANSPORT SYSTEM, ATPASE COMPONENT"/>
    <property type="match status" value="1"/>
</dbReference>
<dbReference type="InterPro" id="IPR017871">
    <property type="entry name" value="ABC_transporter-like_CS"/>
</dbReference>
<organism evidence="5 7">
    <name type="scientific">Sphingosinicella microcystinivorans</name>
    <dbReference type="NCBI Taxonomy" id="335406"/>
    <lineage>
        <taxon>Bacteria</taxon>
        <taxon>Pseudomonadati</taxon>
        <taxon>Pseudomonadota</taxon>
        <taxon>Alphaproteobacteria</taxon>
        <taxon>Sphingomonadales</taxon>
        <taxon>Sphingosinicellaceae</taxon>
        <taxon>Sphingosinicella</taxon>
    </lineage>
</organism>
<dbReference type="AlphaFoldDB" id="A0AAD1D4U6"/>
<protein>
    <submittedName>
        <fullName evidence="6">ABC-2 type transport system ATP-binding protein</fullName>
    </submittedName>
    <submittedName>
        <fullName evidence="5">Multidrug ABC transporter ATP-binding protein</fullName>
    </submittedName>
</protein>
<dbReference type="InterPro" id="IPR003593">
    <property type="entry name" value="AAA+_ATPase"/>
</dbReference>
<name>A0AAD1D4U6_SPHMI</name>
<reference evidence="5 7" key="1">
    <citation type="submission" date="2018-06" db="EMBL/GenBank/DDBJ databases">
        <title>Complete Genome Sequence of the Microcystin-Degrading Bacterium Sphingosinicella microcystinivorans Strain B-9.</title>
        <authorList>
            <person name="Jin H."/>
            <person name="Nishizawa T."/>
            <person name="Guo Y."/>
            <person name="Nishizawa A."/>
            <person name="Park H."/>
            <person name="Kato H."/>
            <person name="Tsuji K."/>
            <person name="Harada K."/>
        </authorList>
    </citation>
    <scope>NUCLEOTIDE SEQUENCE [LARGE SCALE GENOMIC DNA]</scope>
    <source>
        <strain evidence="5 7">B9</strain>
    </source>
</reference>
<dbReference type="Proteomes" id="UP000276029">
    <property type="component" value="Unassembled WGS sequence"/>
</dbReference>
<evidence type="ECO:0000313" key="5">
    <source>
        <dbReference type="EMBL" id="BBE33354.1"/>
    </source>
</evidence>
<dbReference type="InterPro" id="IPR003439">
    <property type="entry name" value="ABC_transporter-like_ATP-bd"/>
</dbReference>
<dbReference type="KEGG" id="smic:SmB9_10120"/>
<proteinExistence type="predicted"/>
<dbReference type="InterPro" id="IPR027417">
    <property type="entry name" value="P-loop_NTPase"/>
</dbReference>
<dbReference type="InterPro" id="IPR050763">
    <property type="entry name" value="ABC_transporter_ATP-binding"/>
</dbReference>
<evidence type="ECO:0000313" key="6">
    <source>
        <dbReference type="EMBL" id="RKS84988.1"/>
    </source>
</evidence>
<dbReference type="SMART" id="SM00382">
    <property type="entry name" value="AAA"/>
    <property type="match status" value="1"/>
</dbReference>
<keyword evidence="3 5" id="KW-0067">ATP-binding</keyword>